<feature type="region of interest" description="Disordered" evidence="2">
    <location>
        <begin position="1"/>
        <end position="40"/>
    </location>
</feature>
<feature type="coiled-coil region" evidence="1">
    <location>
        <begin position="152"/>
        <end position="277"/>
    </location>
</feature>
<protein>
    <recommendedName>
        <fullName evidence="7">Coiled-coil domain containing 138</fullName>
    </recommendedName>
</protein>
<dbReference type="RefSeq" id="XP_031585087.2">
    <property type="nucleotide sequence ID" value="XM_031729227.2"/>
</dbReference>
<evidence type="ECO:0000259" key="3">
    <source>
        <dbReference type="Pfam" id="PF21035"/>
    </source>
</evidence>
<dbReference type="AlphaFoldDB" id="A0A668VZX2"/>
<evidence type="ECO:0000256" key="2">
    <source>
        <dbReference type="SAM" id="MobiDB-lite"/>
    </source>
</evidence>
<reference evidence="5" key="1">
    <citation type="submission" date="2025-08" db="UniProtKB">
        <authorList>
            <consortium name="Ensembl"/>
        </authorList>
    </citation>
    <scope>IDENTIFICATION</scope>
</reference>
<reference evidence="5" key="2">
    <citation type="submission" date="2025-09" db="UniProtKB">
        <authorList>
            <consortium name="Ensembl"/>
        </authorList>
    </citation>
    <scope>IDENTIFICATION</scope>
</reference>
<evidence type="ECO:0000256" key="1">
    <source>
        <dbReference type="SAM" id="Coils"/>
    </source>
</evidence>
<dbReference type="Gene3D" id="1.20.5.340">
    <property type="match status" value="1"/>
</dbReference>
<evidence type="ECO:0000259" key="4">
    <source>
        <dbReference type="Pfam" id="PF21037"/>
    </source>
</evidence>
<dbReference type="InterPro" id="IPR048751">
    <property type="entry name" value="CCDC138_CC"/>
</dbReference>
<organism evidence="5 6">
    <name type="scientific">Oreochromis aureus</name>
    <name type="common">Israeli tilapia</name>
    <name type="synonym">Chromis aureus</name>
    <dbReference type="NCBI Taxonomy" id="47969"/>
    <lineage>
        <taxon>Eukaryota</taxon>
        <taxon>Metazoa</taxon>
        <taxon>Chordata</taxon>
        <taxon>Craniata</taxon>
        <taxon>Vertebrata</taxon>
        <taxon>Euteleostomi</taxon>
        <taxon>Actinopterygii</taxon>
        <taxon>Neopterygii</taxon>
        <taxon>Teleostei</taxon>
        <taxon>Neoteleostei</taxon>
        <taxon>Acanthomorphata</taxon>
        <taxon>Ovalentaria</taxon>
        <taxon>Cichlomorphae</taxon>
        <taxon>Cichliformes</taxon>
        <taxon>Cichlidae</taxon>
        <taxon>African cichlids</taxon>
        <taxon>Pseudocrenilabrinae</taxon>
        <taxon>Oreochromini</taxon>
        <taxon>Oreochromis</taxon>
    </lineage>
</organism>
<feature type="domain" description="Coiled-coil" evidence="3">
    <location>
        <begin position="329"/>
        <end position="603"/>
    </location>
</feature>
<dbReference type="InterPro" id="IPR048750">
    <property type="entry name" value="CCDC138_C"/>
</dbReference>
<name>A0A668VZX2_OREAU</name>
<gene>
    <name evidence="5" type="primary">LOC116311983</name>
</gene>
<accession>A0A668VZX2</accession>
<feature type="compositionally biased region" description="Polar residues" evidence="2">
    <location>
        <begin position="1"/>
        <end position="14"/>
    </location>
</feature>
<dbReference type="KEGG" id="oau:116311983"/>
<evidence type="ECO:0008006" key="7">
    <source>
        <dbReference type="Google" id="ProtNLM"/>
    </source>
</evidence>
<keyword evidence="1" id="KW-0175">Coiled coil</keyword>
<dbReference type="GeneID" id="116311983"/>
<dbReference type="OMA" id="SCSNETW"/>
<proteinExistence type="predicted"/>
<dbReference type="InterPro" id="IPR038798">
    <property type="entry name" value="CCDC138"/>
</dbReference>
<keyword evidence="6" id="KW-1185">Reference proteome</keyword>
<dbReference type="Pfam" id="PF21037">
    <property type="entry name" value="CCDC138_cc"/>
    <property type="match status" value="1"/>
</dbReference>
<sequence length="604" mass="69151">MNQHFQDADLNNTVEKPGQQYLERRKQVLPPKGTTTGTSDDFAQRLVLTGGSKELSKDLKCYNRALHELFKAVANHPEHCSLHGSNEDLSADSTVVPLQESQMLFTETDVTLPSYLDGSSGSQETESDRELQWDFQFPNSCDSSSFALVKIYREMMTIHKQLKAERQNQQQRERELHERERRLKRQEEAFLKLAGMKEMVHSRIVTIEEKHQHELSRLQDLLREKNKENKRLKSNFETIKDLNDNMKKQSNEISERNKRLESQSKRVQARLENLQRKYEHNLATRSCNKGIIKSTECFKPCNKEKATASGKPNNKGSATPSPLKLMAFLLEWVLDVTENKVEGVGRCLPSEVLLSERCLKVLPLLADQLHHTPLSEPKLLLNLLRLIYSALRHLDNSRQHVAPSATLQWIGEEVSKPAEDSDHPMKCSEAAGSWPLYQSPCPHTRILSVLIIFSTITQADLLSQALESLYGELMNEESRGLFIHYGGVQRLLSVLQGSRTGLNMPIDILMKLSEESCYLNSFLDACSCEEFFQTASLLLKNPHLDLPSLEKFSILLQKLSNIRKNHHLFELSSLHLQIEELHHKTKNTHAFLCLNLRSILHNIK</sequence>
<dbReference type="Pfam" id="PF21035">
    <property type="entry name" value="CCDC138_C"/>
    <property type="match status" value="1"/>
</dbReference>
<feature type="domain" description="Coiled-coil-domain-containing protein 138 coiled-coil" evidence="4">
    <location>
        <begin position="227"/>
        <end position="284"/>
    </location>
</feature>
<dbReference type="PANTHER" id="PTHR34523:SF1">
    <property type="entry name" value="COILED-COIL DOMAIN-CONTAINING PROTEIN 138"/>
    <property type="match status" value="1"/>
</dbReference>
<dbReference type="PANTHER" id="PTHR34523">
    <property type="entry name" value="COILED-COIL DOMAIN-CONTAINING PROTEIN 138"/>
    <property type="match status" value="1"/>
</dbReference>
<evidence type="ECO:0000313" key="5">
    <source>
        <dbReference type="Ensembl" id="ENSOABP00000056543.2"/>
    </source>
</evidence>
<dbReference type="Ensembl" id="ENSOABT00000057969.2">
    <property type="protein sequence ID" value="ENSOABP00000056543.2"/>
    <property type="gene ID" value="ENSOABG00000024914.2"/>
</dbReference>
<evidence type="ECO:0000313" key="6">
    <source>
        <dbReference type="Proteomes" id="UP000472276"/>
    </source>
</evidence>
<dbReference type="Proteomes" id="UP000472276">
    <property type="component" value="Unassembled WGS sequence"/>
</dbReference>